<accession>A0ABW0YT43</accession>
<protein>
    <submittedName>
        <fullName evidence="3">Flavin monoamine oxidase family protein</fullName>
    </submittedName>
</protein>
<feature type="region of interest" description="Disordered" evidence="1">
    <location>
        <begin position="553"/>
        <end position="573"/>
    </location>
</feature>
<name>A0ABW0YT43_9ACTN</name>
<dbReference type="PANTHER" id="PTHR10742">
    <property type="entry name" value="FLAVIN MONOAMINE OXIDASE"/>
    <property type="match status" value="1"/>
</dbReference>
<dbReference type="Gene3D" id="1.20.1440.240">
    <property type="match status" value="1"/>
</dbReference>
<evidence type="ECO:0000256" key="1">
    <source>
        <dbReference type="SAM" id="MobiDB-lite"/>
    </source>
</evidence>
<dbReference type="Proteomes" id="UP001596083">
    <property type="component" value="Unassembled WGS sequence"/>
</dbReference>
<dbReference type="Gene3D" id="3.50.50.60">
    <property type="entry name" value="FAD/NAD(P)-binding domain"/>
    <property type="match status" value="1"/>
</dbReference>
<dbReference type="EMBL" id="JBHSPB010000002">
    <property type="protein sequence ID" value="MFC5719337.1"/>
    <property type="molecule type" value="Genomic_DNA"/>
</dbReference>
<comment type="caution">
    <text evidence="3">The sequence shown here is derived from an EMBL/GenBank/DDBJ whole genome shotgun (WGS) entry which is preliminary data.</text>
</comment>
<dbReference type="InterPro" id="IPR036188">
    <property type="entry name" value="FAD/NAD-bd_sf"/>
</dbReference>
<keyword evidence="4" id="KW-1185">Reference proteome</keyword>
<dbReference type="SUPFAM" id="SSF51905">
    <property type="entry name" value="FAD/NAD(P)-binding domain"/>
    <property type="match status" value="1"/>
</dbReference>
<organism evidence="3 4">
    <name type="scientific">Streptomyces gamaensis</name>
    <dbReference type="NCBI Taxonomy" id="1763542"/>
    <lineage>
        <taxon>Bacteria</taxon>
        <taxon>Bacillati</taxon>
        <taxon>Actinomycetota</taxon>
        <taxon>Actinomycetes</taxon>
        <taxon>Kitasatosporales</taxon>
        <taxon>Streptomycetaceae</taxon>
        <taxon>Streptomyces</taxon>
    </lineage>
</organism>
<dbReference type="Gene3D" id="3.90.660.10">
    <property type="match status" value="1"/>
</dbReference>
<feature type="region of interest" description="Disordered" evidence="1">
    <location>
        <begin position="1"/>
        <end position="35"/>
    </location>
</feature>
<dbReference type="Pfam" id="PF01593">
    <property type="entry name" value="Amino_oxidase"/>
    <property type="match status" value="1"/>
</dbReference>
<dbReference type="SUPFAM" id="SSF54373">
    <property type="entry name" value="FAD-linked reductases, C-terminal domain"/>
    <property type="match status" value="1"/>
</dbReference>
<evidence type="ECO:0000313" key="3">
    <source>
        <dbReference type="EMBL" id="MFC5719337.1"/>
    </source>
</evidence>
<gene>
    <name evidence="3" type="ORF">ACFP1Z_03940</name>
</gene>
<sequence>MSVPSPTGSERPAPGRLPGRAPGPRPRARAGPRPVAVRATGPRVIVLGAGVAGLVAAYELEQFGYRVEVVESGTRVGGRVRTHRFGAGPGAPAVELGAMRIPSDHHRTLGFVRRLRLEGRLREFATLLSEENAYVRTTGGFVRVHEAARPLREDFRRELARLGPGRRHSEPALAFAAWLAAVVDAIAPPDMRAALREDLHGQLLDLVKHIDLSRYVRGAAGERVDLHALFSAHPDLRAGCSARLGGFLDDILTETGPGLLRLEGGMDLFTSALASRLRGAVRCGHRVTGLHVRDEGVLVHIRAGARTLLHRAELAVCTLPFPALRGVRLTGFDADKLAVLDEVEYCPATKVAFHCREPFWWDGGIRGGASFTGGGIRQTYYPPVDGDPRRGAALLASYTIGEEAARLGRLPAHVRHALVLEELSALHPELRRPGMVLAAVSEAWGSAPWSAGCATRWGKSPAACERERARAARPVGPLFFAGEHCAARPAWIEGAVESALAAVEAIAGGEVSAGHPGAAVPALTTVRGRPGAPISGRCRREASAVGRVRSPLLAGMGGAAPDPPVRRRRGAAV</sequence>
<evidence type="ECO:0000313" key="4">
    <source>
        <dbReference type="Proteomes" id="UP001596083"/>
    </source>
</evidence>
<feature type="compositionally biased region" description="Low complexity" evidence="1">
    <location>
        <begin position="11"/>
        <end position="22"/>
    </location>
</feature>
<dbReference type="InterPro" id="IPR002937">
    <property type="entry name" value="Amino_oxidase"/>
</dbReference>
<proteinExistence type="predicted"/>
<dbReference type="RefSeq" id="WP_390314422.1">
    <property type="nucleotide sequence ID" value="NZ_JBHSPB010000002.1"/>
</dbReference>
<feature type="domain" description="Amine oxidase" evidence="2">
    <location>
        <begin position="51"/>
        <end position="506"/>
    </location>
</feature>
<reference evidence="4" key="1">
    <citation type="journal article" date="2019" name="Int. J. Syst. Evol. Microbiol.">
        <title>The Global Catalogue of Microorganisms (GCM) 10K type strain sequencing project: providing services to taxonomists for standard genome sequencing and annotation.</title>
        <authorList>
            <consortium name="The Broad Institute Genomics Platform"/>
            <consortium name="The Broad Institute Genome Sequencing Center for Infectious Disease"/>
            <person name="Wu L."/>
            <person name="Ma J."/>
        </authorList>
    </citation>
    <scope>NUCLEOTIDE SEQUENCE [LARGE SCALE GENOMIC DNA]</scope>
    <source>
        <strain evidence="4">CGMCC 4.7304</strain>
    </source>
</reference>
<dbReference type="PANTHER" id="PTHR10742:SF342">
    <property type="entry name" value="AMINE OXIDASE"/>
    <property type="match status" value="1"/>
</dbReference>
<evidence type="ECO:0000259" key="2">
    <source>
        <dbReference type="Pfam" id="PF01593"/>
    </source>
</evidence>
<dbReference type="InterPro" id="IPR050281">
    <property type="entry name" value="Flavin_monoamine_oxidase"/>
</dbReference>